<sequence>MRVIHDNPSTLFPEKLFIIRNRITNILSSFIPKIYRCEAKFLEFNDEKLTVKDFEVFTEMGCVEEIIFSCVKIICDDGSFLAFEDIMKRLQNIRIVDISYAGDTFYTLQTAHILSDLPFKNKIQNFSLRQVNFQFDPDAFAKFVQKNAASNCQIKIFGPSVNGPINLPFRKNFYETVEKTIDKTWKYPHQPILRLTPRHSY</sequence>
<evidence type="ECO:0000313" key="1">
    <source>
        <dbReference type="Proteomes" id="UP000887579"/>
    </source>
</evidence>
<dbReference type="WBParaSite" id="ES5_v2.g22761.t1">
    <property type="protein sequence ID" value="ES5_v2.g22761.t1"/>
    <property type="gene ID" value="ES5_v2.g22761"/>
</dbReference>
<organism evidence="1 2">
    <name type="scientific">Panagrolaimus sp. ES5</name>
    <dbReference type="NCBI Taxonomy" id="591445"/>
    <lineage>
        <taxon>Eukaryota</taxon>
        <taxon>Metazoa</taxon>
        <taxon>Ecdysozoa</taxon>
        <taxon>Nematoda</taxon>
        <taxon>Chromadorea</taxon>
        <taxon>Rhabditida</taxon>
        <taxon>Tylenchina</taxon>
        <taxon>Panagrolaimomorpha</taxon>
        <taxon>Panagrolaimoidea</taxon>
        <taxon>Panagrolaimidae</taxon>
        <taxon>Panagrolaimus</taxon>
    </lineage>
</organism>
<dbReference type="Proteomes" id="UP000887579">
    <property type="component" value="Unplaced"/>
</dbReference>
<reference evidence="2" key="1">
    <citation type="submission" date="2022-11" db="UniProtKB">
        <authorList>
            <consortium name="WormBaseParasite"/>
        </authorList>
    </citation>
    <scope>IDENTIFICATION</scope>
</reference>
<proteinExistence type="predicted"/>
<evidence type="ECO:0000313" key="2">
    <source>
        <dbReference type="WBParaSite" id="ES5_v2.g22761.t1"/>
    </source>
</evidence>
<protein>
    <submittedName>
        <fullName evidence="2">DUF38 domain-containing protein</fullName>
    </submittedName>
</protein>
<accession>A0AC34G0X1</accession>
<name>A0AC34G0X1_9BILA</name>